<organism evidence="1 2">
    <name type="scientific">Lacrimispora sphenoides JCM 1415</name>
    <dbReference type="NCBI Taxonomy" id="1297793"/>
    <lineage>
        <taxon>Bacteria</taxon>
        <taxon>Bacillati</taxon>
        <taxon>Bacillota</taxon>
        <taxon>Clostridia</taxon>
        <taxon>Lachnospirales</taxon>
        <taxon>Lachnospiraceae</taxon>
        <taxon>Lacrimispora</taxon>
    </lineage>
</organism>
<dbReference type="Proteomes" id="UP000198970">
    <property type="component" value="Chromosome I"/>
</dbReference>
<evidence type="ECO:0008006" key="3">
    <source>
        <dbReference type="Google" id="ProtNLM"/>
    </source>
</evidence>
<dbReference type="RefSeq" id="WP_100043391.1">
    <property type="nucleotide sequence ID" value="NZ_LT630003.1"/>
</dbReference>
<evidence type="ECO:0000313" key="1">
    <source>
        <dbReference type="EMBL" id="SEU03430.1"/>
    </source>
</evidence>
<reference evidence="1 2" key="1">
    <citation type="submission" date="2016-10" db="EMBL/GenBank/DDBJ databases">
        <authorList>
            <person name="Varghese N."/>
            <person name="Submissions S."/>
        </authorList>
    </citation>
    <scope>NUCLEOTIDE SEQUENCE [LARGE SCALE GENOMIC DNA]</scope>
    <source>
        <strain evidence="1 2">ATCC 19403</strain>
    </source>
</reference>
<evidence type="ECO:0000313" key="2">
    <source>
        <dbReference type="Proteomes" id="UP000198970"/>
    </source>
</evidence>
<dbReference type="Pfam" id="PF14106">
    <property type="entry name" value="DUF4279"/>
    <property type="match status" value="1"/>
</dbReference>
<sequence length="141" mass="16271">MDNLPRINVSFVISGKNIDFEQLNEAVDILPTETRGVDDWPKAIRNNLNLPEELRPRCEWSICQEMELCKQVEIPINKIVERLKGKEQKLFAFCKRNELKKSLSITIHGEAMNLPEVVLSSNIVSYFGKLEVEIGFDIYAY</sequence>
<accession>A0ABY1CGV9</accession>
<dbReference type="InterPro" id="IPR025459">
    <property type="entry name" value="DUF4279"/>
</dbReference>
<dbReference type="EMBL" id="LT630003">
    <property type="protein sequence ID" value="SEU03430.1"/>
    <property type="molecule type" value="Genomic_DNA"/>
</dbReference>
<gene>
    <name evidence="1" type="ORF">SAMN02745906_4190</name>
</gene>
<proteinExistence type="predicted"/>
<keyword evidence="2" id="KW-1185">Reference proteome</keyword>
<protein>
    <recommendedName>
        <fullName evidence="3">DUF4279 domain-containing protein</fullName>
    </recommendedName>
</protein>
<name>A0ABY1CGV9_9FIRM</name>